<dbReference type="AlphaFoldDB" id="A0AAE1APN6"/>
<accession>A0AAE1APN6</accession>
<dbReference type="EMBL" id="JAWDGP010001468">
    <property type="protein sequence ID" value="KAK3791588.1"/>
    <property type="molecule type" value="Genomic_DNA"/>
</dbReference>
<sequence length="111" mass="12792">MWIRKTKVTPLEHFVDLPLCLADRVIQFGLVSRSRHAEVPEERSNITLCFCRKRVLHMVTWSRAESLASLPGRPPLVQRNRISPVTEICSCRGDKTESRFWVSGRSANFLL</sequence>
<evidence type="ECO:0000313" key="2">
    <source>
        <dbReference type="Proteomes" id="UP001283361"/>
    </source>
</evidence>
<proteinExistence type="predicted"/>
<keyword evidence="2" id="KW-1185">Reference proteome</keyword>
<evidence type="ECO:0000313" key="1">
    <source>
        <dbReference type="EMBL" id="KAK3791588.1"/>
    </source>
</evidence>
<comment type="caution">
    <text evidence="1">The sequence shown here is derived from an EMBL/GenBank/DDBJ whole genome shotgun (WGS) entry which is preliminary data.</text>
</comment>
<reference evidence="1" key="1">
    <citation type="journal article" date="2023" name="G3 (Bethesda)">
        <title>A reference genome for the long-term kleptoplast-retaining sea slug Elysia crispata morphotype clarki.</title>
        <authorList>
            <person name="Eastman K.E."/>
            <person name="Pendleton A.L."/>
            <person name="Shaikh M.A."/>
            <person name="Suttiyut T."/>
            <person name="Ogas R."/>
            <person name="Tomko P."/>
            <person name="Gavelis G."/>
            <person name="Widhalm J.R."/>
            <person name="Wisecaver J.H."/>
        </authorList>
    </citation>
    <scope>NUCLEOTIDE SEQUENCE</scope>
    <source>
        <strain evidence="1">ECLA1</strain>
    </source>
</reference>
<dbReference type="Proteomes" id="UP001283361">
    <property type="component" value="Unassembled WGS sequence"/>
</dbReference>
<gene>
    <name evidence="1" type="ORF">RRG08_002943</name>
</gene>
<organism evidence="1 2">
    <name type="scientific">Elysia crispata</name>
    <name type="common">lettuce slug</name>
    <dbReference type="NCBI Taxonomy" id="231223"/>
    <lineage>
        <taxon>Eukaryota</taxon>
        <taxon>Metazoa</taxon>
        <taxon>Spiralia</taxon>
        <taxon>Lophotrochozoa</taxon>
        <taxon>Mollusca</taxon>
        <taxon>Gastropoda</taxon>
        <taxon>Heterobranchia</taxon>
        <taxon>Euthyneura</taxon>
        <taxon>Panpulmonata</taxon>
        <taxon>Sacoglossa</taxon>
        <taxon>Placobranchoidea</taxon>
        <taxon>Plakobranchidae</taxon>
        <taxon>Elysia</taxon>
    </lineage>
</organism>
<name>A0AAE1APN6_9GAST</name>
<protein>
    <submittedName>
        <fullName evidence="1">Uncharacterized protein</fullName>
    </submittedName>
</protein>